<proteinExistence type="predicted"/>
<feature type="transmembrane region" description="Helical" evidence="1">
    <location>
        <begin position="129"/>
        <end position="157"/>
    </location>
</feature>
<dbReference type="EMBL" id="CAKJVE010000004">
    <property type="protein sequence ID" value="CAG9709100.1"/>
    <property type="molecule type" value="Genomic_DNA"/>
</dbReference>
<evidence type="ECO:0000313" key="2">
    <source>
        <dbReference type="EMBL" id="CAG9709100.1"/>
    </source>
</evidence>
<keyword evidence="1" id="KW-1133">Transmembrane helix</keyword>
<protein>
    <recommendedName>
        <fullName evidence="5">DUF2232 domain-containing protein</fullName>
    </recommendedName>
</protein>
<dbReference type="Proteomes" id="UP000789738">
    <property type="component" value="Unassembled WGS sequence"/>
</dbReference>
<keyword evidence="4" id="KW-1185">Reference proteome</keyword>
<accession>A0A2A7MG04</accession>
<dbReference type="AlphaFoldDB" id="A0A2A7MG04"/>
<dbReference type="Proteomes" id="UP000220840">
    <property type="component" value="Unassembled WGS sequence"/>
</dbReference>
<keyword evidence="1" id="KW-0472">Membrane</keyword>
<comment type="caution">
    <text evidence="3">The sequence shown here is derived from an EMBL/GenBank/DDBJ whole genome shotgun (WGS) entry which is preliminary data.</text>
</comment>
<feature type="transmembrane region" description="Helical" evidence="1">
    <location>
        <begin position="12"/>
        <end position="34"/>
    </location>
</feature>
<feature type="transmembrane region" description="Helical" evidence="1">
    <location>
        <begin position="100"/>
        <end position="123"/>
    </location>
</feature>
<dbReference type="STRING" id="137838.GCA_001458595_01925"/>
<feature type="transmembrane region" description="Helical" evidence="1">
    <location>
        <begin position="54"/>
        <end position="79"/>
    </location>
</feature>
<dbReference type="RefSeq" id="WP_058294758.1">
    <property type="nucleotide sequence ID" value="NZ_CAKJVD010000035.1"/>
</dbReference>
<name>A0A2A7MG04_9CLOT</name>
<dbReference type="EMBL" id="PDCJ01000001">
    <property type="protein sequence ID" value="PEG30586.1"/>
    <property type="molecule type" value="Genomic_DNA"/>
</dbReference>
<reference evidence="3 4" key="1">
    <citation type="submission" date="2017-10" db="EMBL/GenBank/DDBJ databases">
        <title>Effective Description of Clostridium neonatale sp. nov. linked to necrotizing enterocolitis in neonates and a clarification of species assignable to the genus Clostridium (Prazmowski 1880) emend. Lawson and Rainey 2016.</title>
        <authorList>
            <person name="Bernard K."/>
            <person name="Burdz T."/>
            <person name="Wiebe D."/>
            <person name="Balcewich B."/>
            <person name="Alfa M."/>
            <person name="Bernier A.-M."/>
        </authorList>
    </citation>
    <scope>NUCLEOTIDE SEQUENCE [LARGE SCALE GENOMIC DNA]</scope>
    <source>
        <strain evidence="3 4">LCDC99A005</strain>
    </source>
</reference>
<evidence type="ECO:0000313" key="3">
    <source>
        <dbReference type="EMBL" id="PEG30586.1"/>
    </source>
</evidence>
<reference evidence="2" key="2">
    <citation type="submission" date="2021-10" db="EMBL/GenBank/DDBJ databases">
        <authorList>
            <person name="Mesa V."/>
        </authorList>
    </citation>
    <scope>NUCLEOTIDE SEQUENCE</scope>
    <source>
        <strain evidence="2">CC3_PB</strain>
    </source>
</reference>
<keyword evidence="1" id="KW-0812">Transmembrane</keyword>
<evidence type="ECO:0000313" key="4">
    <source>
        <dbReference type="Proteomes" id="UP000220840"/>
    </source>
</evidence>
<organism evidence="3 4">
    <name type="scientific">Clostridium neonatale</name>
    <dbReference type="NCBI Taxonomy" id="137838"/>
    <lineage>
        <taxon>Bacteria</taxon>
        <taxon>Bacillati</taxon>
        <taxon>Bacillota</taxon>
        <taxon>Clostridia</taxon>
        <taxon>Eubacteriales</taxon>
        <taxon>Clostridiaceae</taxon>
        <taxon>Clostridium</taxon>
    </lineage>
</organism>
<gene>
    <name evidence="2" type="ORF">CNEO_43953</name>
    <name evidence="3" type="ORF">CQ394_02360</name>
</gene>
<evidence type="ECO:0008006" key="5">
    <source>
        <dbReference type="Google" id="ProtNLM"/>
    </source>
</evidence>
<evidence type="ECO:0000256" key="1">
    <source>
        <dbReference type="SAM" id="Phobius"/>
    </source>
</evidence>
<sequence length="164" mass="18629">MKSKHIAESGILIALTLVVLYATSLLPISTLSVLTISSCLIPICIIRTSIKNAFLVYACSSILSLMIIPINISLAYILFFGIYGIIKHYIEKIHKLTYEILLKLLTFNVLLLIIYFIMTAFIGNIVLPYSLYIVFILAQIMFLVYDYALTLIITIYFNKIHKLL</sequence>
<dbReference type="GeneID" id="68876933"/>